<keyword evidence="2" id="KW-1185">Reference proteome</keyword>
<dbReference type="AlphaFoldDB" id="A0A918FUM3"/>
<accession>A0A918FUM3</accession>
<name>A0A918FUM3_9ACTN</name>
<sequence>MTATNDPTATTGSEETLDALLWRWAEHIGGKIVRPEWFACAGELTLEENVTWFGMTTIGGWYHCELPAGLRSAPVYAGCYWHREDDKPPVARVSMVVLPLADPATIAAAEWNDGYNGYEPAPVDGYAVLCSGPFDPASVAGRDAQADLREAERVIAAGDGEGRRDNWAEIVTVPDRGGNALFFPVEAEERDGYEALDPDDTIVCLAFAAYDFSDQAY</sequence>
<protein>
    <submittedName>
        <fullName evidence="1">Uncharacterized protein</fullName>
    </submittedName>
</protein>
<gene>
    <name evidence="1" type="ORF">GCM10010269_24370</name>
</gene>
<reference evidence="1" key="2">
    <citation type="submission" date="2020-09" db="EMBL/GenBank/DDBJ databases">
        <authorList>
            <person name="Sun Q."/>
            <person name="Ohkuma M."/>
        </authorList>
    </citation>
    <scope>NUCLEOTIDE SEQUENCE</scope>
    <source>
        <strain evidence="1">JCM 4386</strain>
    </source>
</reference>
<dbReference type="EMBL" id="BMTL01000008">
    <property type="protein sequence ID" value="GGR84324.1"/>
    <property type="molecule type" value="Genomic_DNA"/>
</dbReference>
<comment type="caution">
    <text evidence="1">The sequence shown here is derived from an EMBL/GenBank/DDBJ whole genome shotgun (WGS) entry which is preliminary data.</text>
</comment>
<dbReference type="Proteomes" id="UP000606194">
    <property type="component" value="Unassembled WGS sequence"/>
</dbReference>
<dbReference type="RefSeq" id="WP_190149224.1">
    <property type="nucleotide sequence ID" value="NZ_BMTL01000008.1"/>
</dbReference>
<proteinExistence type="predicted"/>
<evidence type="ECO:0000313" key="2">
    <source>
        <dbReference type="Proteomes" id="UP000606194"/>
    </source>
</evidence>
<reference evidence="1" key="1">
    <citation type="journal article" date="2014" name="Int. J. Syst. Evol. Microbiol.">
        <title>Complete genome sequence of Corynebacterium casei LMG S-19264T (=DSM 44701T), isolated from a smear-ripened cheese.</title>
        <authorList>
            <consortium name="US DOE Joint Genome Institute (JGI-PGF)"/>
            <person name="Walter F."/>
            <person name="Albersmeier A."/>
            <person name="Kalinowski J."/>
            <person name="Ruckert C."/>
        </authorList>
    </citation>
    <scope>NUCLEOTIDE SEQUENCE</scope>
    <source>
        <strain evidence="1">JCM 4386</strain>
    </source>
</reference>
<organism evidence="1 2">
    <name type="scientific">Streptomyces humidus</name>
    <dbReference type="NCBI Taxonomy" id="52259"/>
    <lineage>
        <taxon>Bacteria</taxon>
        <taxon>Bacillati</taxon>
        <taxon>Actinomycetota</taxon>
        <taxon>Actinomycetes</taxon>
        <taxon>Kitasatosporales</taxon>
        <taxon>Streptomycetaceae</taxon>
        <taxon>Streptomyces</taxon>
    </lineage>
</organism>
<evidence type="ECO:0000313" key="1">
    <source>
        <dbReference type="EMBL" id="GGR84324.1"/>
    </source>
</evidence>